<dbReference type="PANTHER" id="PTHR42737">
    <property type="entry name" value="GLUTATHIONE REDUCTASE"/>
    <property type="match status" value="1"/>
</dbReference>
<keyword evidence="6" id="KW-1015">Disulfide bond</keyword>
<dbReference type="GO" id="GO:0006749">
    <property type="term" value="P:glutathione metabolic process"/>
    <property type="evidence" value="ECO:0007669"/>
    <property type="project" value="TreeGrafter"/>
</dbReference>
<dbReference type="GO" id="GO:0045454">
    <property type="term" value="P:cell redox homeostasis"/>
    <property type="evidence" value="ECO:0007669"/>
    <property type="project" value="InterPro"/>
</dbReference>
<name>A0A520LL82_9GAMM</name>
<organism evidence="9 10">
    <name type="scientific">SAR92 clade bacterium</name>
    <dbReference type="NCBI Taxonomy" id="2315479"/>
    <lineage>
        <taxon>Bacteria</taxon>
        <taxon>Pseudomonadati</taxon>
        <taxon>Pseudomonadota</taxon>
        <taxon>Gammaproteobacteria</taxon>
        <taxon>Cellvibrionales</taxon>
        <taxon>Porticoccaceae</taxon>
        <taxon>SAR92 clade</taxon>
    </lineage>
</organism>
<dbReference type="PRINTS" id="PR00368">
    <property type="entry name" value="FADPNR"/>
</dbReference>
<dbReference type="GO" id="GO:0004362">
    <property type="term" value="F:glutathione-disulfide reductase (NADPH) activity"/>
    <property type="evidence" value="ECO:0007669"/>
    <property type="project" value="TreeGrafter"/>
</dbReference>
<dbReference type="Pfam" id="PF07992">
    <property type="entry name" value="Pyr_redox_2"/>
    <property type="match status" value="1"/>
</dbReference>
<comment type="cofactor">
    <cofactor evidence="1">
        <name>FAD</name>
        <dbReference type="ChEBI" id="CHEBI:57692"/>
    </cofactor>
</comment>
<dbReference type="PANTHER" id="PTHR42737:SF2">
    <property type="entry name" value="GLUTATHIONE REDUCTASE"/>
    <property type="match status" value="1"/>
</dbReference>
<dbReference type="InterPro" id="IPR012999">
    <property type="entry name" value="Pyr_OxRdtase_I_AS"/>
</dbReference>
<dbReference type="GO" id="GO:0005829">
    <property type="term" value="C:cytosol"/>
    <property type="evidence" value="ECO:0007669"/>
    <property type="project" value="TreeGrafter"/>
</dbReference>
<evidence type="ECO:0000256" key="7">
    <source>
        <dbReference type="ARBA" id="ARBA00023284"/>
    </source>
</evidence>
<feature type="domain" description="FAD/NAD(P)-binding" evidence="8">
    <location>
        <begin position="6"/>
        <end position="140"/>
    </location>
</feature>
<reference evidence="9 10" key="1">
    <citation type="submission" date="2019-02" db="EMBL/GenBank/DDBJ databases">
        <title>Prokaryotic population dynamics and viral predation in marine succession experiment using metagenomics: the confinement effect.</title>
        <authorList>
            <person name="Haro-Moreno J.M."/>
            <person name="Rodriguez-Valera F."/>
            <person name="Lopez-Perez M."/>
        </authorList>
    </citation>
    <scope>NUCLEOTIDE SEQUENCE [LARGE SCALE GENOMIC DNA]</scope>
    <source>
        <strain evidence="9">MED-G169</strain>
    </source>
</reference>
<dbReference type="InterPro" id="IPR046952">
    <property type="entry name" value="GSHR/TRXR-like"/>
</dbReference>
<evidence type="ECO:0000256" key="1">
    <source>
        <dbReference type="ARBA" id="ARBA00001974"/>
    </source>
</evidence>
<dbReference type="GO" id="GO:0050660">
    <property type="term" value="F:flavin adenine dinucleotide binding"/>
    <property type="evidence" value="ECO:0007669"/>
    <property type="project" value="InterPro"/>
</dbReference>
<keyword evidence="5" id="KW-0560">Oxidoreductase</keyword>
<accession>A0A520LL82</accession>
<dbReference type="Proteomes" id="UP000318148">
    <property type="component" value="Unassembled WGS sequence"/>
</dbReference>
<dbReference type="AlphaFoldDB" id="A0A520LL82"/>
<evidence type="ECO:0000256" key="6">
    <source>
        <dbReference type="ARBA" id="ARBA00023157"/>
    </source>
</evidence>
<dbReference type="SUPFAM" id="SSF51905">
    <property type="entry name" value="FAD/NAD(P)-binding domain"/>
    <property type="match status" value="1"/>
</dbReference>
<gene>
    <name evidence="9" type="ORF">EVB02_02985</name>
</gene>
<dbReference type="GO" id="GO:0034599">
    <property type="term" value="P:cellular response to oxidative stress"/>
    <property type="evidence" value="ECO:0007669"/>
    <property type="project" value="TreeGrafter"/>
</dbReference>
<evidence type="ECO:0000256" key="5">
    <source>
        <dbReference type="ARBA" id="ARBA00023002"/>
    </source>
</evidence>
<evidence type="ECO:0000256" key="4">
    <source>
        <dbReference type="ARBA" id="ARBA00022827"/>
    </source>
</evidence>
<dbReference type="InterPro" id="IPR036188">
    <property type="entry name" value="FAD/NAD-bd_sf"/>
</dbReference>
<dbReference type="Gene3D" id="3.50.50.60">
    <property type="entry name" value="FAD/NAD(P)-binding domain"/>
    <property type="match status" value="1"/>
</dbReference>
<comment type="similarity">
    <text evidence="2">Belongs to the class-I pyridine nucleotide-disulfide oxidoreductase family.</text>
</comment>
<proteinExistence type="inferred from homology"/>
<evidence type="ECO:0000313" key="9">
    <source>
        <dbReference type="EMBL" id="RZO06007.1"/>
    </source>
</evidence>
<dbReference type="PROSITE" id="PS00076">
    <property type="entry name" value="PYRIDINE_REDOX_1"/>
    <property type="match status" value="1"/>
</dbReference>
<dbReference type="PRINTS" id="PR00411">
    <property type="entry name" value="PNDRDTASEI"/>
</dbReference>
<comment type="caution">
    <text evidence="9">The sequence shown here is derived from an EMBL/GenBank/DDBJ whole genome shotgun (WGS) entry which is preliminary data.</text>
</comment>
<keyword evidence="7" id="KW-0676">Redox-active center</keyword>
<sequence length="140" mass="15254">MSQFDYDLFVIGAGSGGVRAARMAADKGLSVGVAEERFLGGTCVNVGCVPKKLFVIASQFPSKFKLSESFGWQTATNLSFSWEILKQNKDKEIARLNKIYDGLISNSGAKLYHDSASFLDEHTLNIGDKKITAEKILIAT</sequence>
<keyword evidence="3" id="KW-0285">Flavoprotein</keyword>
<protein>
    <submittedName>
        <fullName evidence="9">Glutathione-disulfide reductase</fullName>
    </submittedName>
</protein>
<dbReference type="EMBL" id="SHBO01000033">
    <property type="protein sequence ID" value="RZO06007.1"/>
    <property type="molecule type" value="Genomic_DNA"/>
</dbReference>
<evidence type="ECO:0000259" key="8">
    <source>
        <dbReference type="Pfam" id="PF07992"/>
    </source>
</evidence>
<keyword evidence="4" id="KW-0274">FAD</keyword>
<evidence type="ECO:0000256" key="2">
    <source>
        <dbReference type="ARBA" id="ARBA00007532"/>
    </source>
</evidence>
<dbReference type="InterPro" id="IPR023753">
    <property type="entry name" value="FAD/NAD-binding_dom"/>
</dbReference>
<evidence type="ECO:0000313" key="10">
    <source>
        <dbReference type="Proteomes" id="UP000318148"/>
    </source>
</evidence>
<evidence type="ECO:0000256" key="3">
    <source>
        <dbReference type="ARBA" id="ARBA00022630"/>
    </source>
</evidence>
<feature type="non-terminal residue" evidence="9">
    <location>
        <position position="140"/>
    </location>
</feature>